<dbReference type="SUPFAM" id="SSF46689">
    <property type="entry name" value="Homeodomain-like"/>
    <property type="match status" value="2"/>
</dbReference>
<dbReference type="InterPro" id="IPR000014">
    <property type="entry name" value="PAS"/>
</dbReference>
<keyword evidence="1" id="KW-0805">Transcription regulation</keyword>
<name>A0AAT9FRX8_9BACT</name>
<dbReference type="AlphaFoldDB" id="A0AAT9FRX8"/>
<dbReference type="InterPro" id="IPR009057">
    <property type="entry name" value="Homeodomain-like_sf"/>
</dbReference>
<evidence type="ECO:0000256" key="2">
    <source>
        <dbReference type="ARBA" id="ARBA00023125"/>
    </source>
</evidence>
<dbReference type="KEGG" id="osu:NT6N_36840"/>
<dbReference type="InterPro" id="IPR018062">
    <property type="entry name" value="HTH_AraC-typ_CS"/>
</dbReference>
<feature type="domain" description="HTH araC/xylS-type" evidence="4">
    <location>
        <begin position="134"/>
        <end position="232"/>
    </location>
</feature>
<dbReference type="PROSITE" id="PS01124">
    <property type="entry name" value="HTH_ARAC_FAMILY_2"/>
    <property type="match status" value="1"/>
</dbReference>
<dbReference type="GO" id="GO:0003700">
    <property type="term" value="F:DNA-binding transcription factor activity"/>
    <property type="evidence" value="ECO:0007669"/>
    <property type="project" value="InterPro"/>
</dbReference>
<evidence type="ECO:0000259" key="4">
    <source>
        <dbReference type="PROSITE" id="PS01124"/>
    </source>
</evidence>
<dbReference type="CDD" id="cd00130">
    <property type="entry name" value="PAS"/>
    <property type="match status" value="1"/>
</dbReference>
<gene>
    <name evidence="5" type="ORF">NT6N_36840</name>
</gene>
<dbReference type="SMART" id="SM00342">
    <property type="entry name" value="HTH_ARAC"/>
    <property type="match status" value="1"/>
</dbReference>
<dbReference type="InterPro" id="IPR020449">
    <property type="entry name" value="Tscrpt_reg_AraC-type_HTH"/>
</dbReference>
<dbReference type="PRINTS" id="PR00032">
    <property type="entry name" value="HTHARAC"/>
</dbReference>
<dbReference type="Pfam" id="PF08448">
    <property type="entry name" value="PAS_4"/>
    <property type="match status" value="1"/>
</dbReference>
<accession>A0AAT9FRX8</accession>
<evidence type="ECO:0000256" key="3">
    <source>
        <dbReference type="ARBA" id="ARBA00023163"/>
    </source>
</evidence>
<dbReference type="PANTHER" id="PTHR43280:SF28">
    <property type="entry name" value="HTH-TYPE TRANSCRIPTIONAL ACTIVATOR RHAS"/>
    <property type="match status" value="1"/>
</dbReference>
<dbReference type="Gene3D" id="1.10.10.60">
    <property type="entry name" value="Homeodomain-like"/>
    <property type="match status" value="1"/>
</dbReference>
<dbReference type="Pfam" id="PF12833">
    <property type="entry name" value="HTH_18"/>
    <property type="match status" value="1"/>
</dbReference>
<dbReference type="PANTHER" id="PTHR43280">
    <property type="entry name" value="ARAC-FAMILY TRANSCRIPTIONAL REGULATOR"/>
    <property type="match status" value="1"/>
</dbReference>
<dbReference type="GO" id="GO:0043565">
    <property type="term" value="F:sequence-specific DNA binding"/>
    <property type="evidence" value="ECO:0007669"/>
    <property type="project" value="InterPro"/>
</dbReference>
<dbReference type="EMBL" id="AP026866">
    <property type="protein sequence ID" value="BDS08644.1"/>
    <property type="molecule type" value="Genomic_DNA"/>
</dbReference>
<keyword evidence="3" id="KW-0804">Transcription</keyword>
<dbReference type="SUPFAM" id="SSF55785">
    <property type="entry name" value="PYP-like sensor domain (PAS domain)"/>
    <property type="match status" value="1"/>
</dbReference>
<dbReference type="InterPro" id="IPR018060">
    <property type="entry name" value="HTH_AraC"/>
</dbReference>
<evidence type="ECO:0000256" key="1">
    <source>
        <dbReference type="ARBA" id="ARBA00023015"/>
    </source>
</evidence>
<evidence type="ECO:0000313" key="5">
    <source>
        <dbReference type="EMBL" id="BDS08644.1"/>
    </source>
</evidence>
<dbReference type="InterPro" id="IPR013656">
    <property type="entry name" value="PAS_4"/>
</dbReference>
<sequence>MPGQIAPALFQALPDVIFWIKDADGRFVYVNKVFCHDVAAMREDQVLGLKDEDIFPPALAEVFQRGDEQVLASRTPKLNKSELVPNRMGGVEWRATSKIPLQDIDGHWVGTAGISRKMGYNEGLPMPGGQRKLAVIVAAIHENLEKGVRISDLAQAVSMSISTLERLFREHMNTTPRQFILQVKMTAACDWLINTEMQVNEIATSLGYEEHANFTRAFTKLMGMSPKSYQKFYKPG</sequence>
<dbReference type="PROSITE" id="PS00041">
    <property type="entry name" value="HTH_ARAC_FAMILY_1"/>
    <property type="match status" value="1"/>
</dbReference>
<proteinExistence type="predicted"/>
<dbReference type="InterPro" id="IPR035965">
    <property type="entry name" value="PAS-like_dom_sf"/>
</dbReference>
<reference evidence="5" key="1">
    <citation type="submission" date="2024-07" db="EMBL/GenBank/DDBJ databases">
        <title>Complete genome sequence of Verrucomicrobiaceae bacterium NT6N.</title>
        <authorList>
            <person name="Huang C."/>
            <person name="Takami H."/>
            <person name="Hamasaki K."/>
        </authorList>
    </citation>
    <scope>NUCLEOTIDE SEQUENCE</scope>
    <source>
        <strain evidence="5">NT6N</strain>
    </source>
</reference>
<dbReference type="Gene3D" id="3.30.450.20">
    <property type="entry name" value="PAS domain"/>
    <property type="match status" value="1"/>
</dbReference>
<protein>
    <submittedName>
        <fullName evidence="5">Transcriptional regulator</fullName>
    </submittedName>
</protein>
<organism evidence="5">
    <name type="scientific">Oceaniferula spumae</name>
    <dbReference type="NCBI Taxonomy" id="2979115"/>
    <lineage>
        <taxon>Bacteria</taxon>
        <taxon>Pseudomonadati</taxon>
        <taxon>Verrucomicrobiota</taxon>
        <taxon>Verrucomicrobiia</taxon>
        <taxon>Verrucomicrobiales</taxon>
        <taxon>Verrucomicrobiaceae</taxon>
        <taxon>Oceaniferula</taxon>
    </lineage>
</organism>
<keyword evidence="2" id="KW-0238">DNA-binding</keyword>